<name>A0A1M4YAR8_9FIRM</name>
<keyword evidence="4" id="KW-1185">Reference proteome</keyword>
<dbReference type="STRING" id="1120975.SAMN02746064_01722"/>
<dbReference type="RefSeq" id="WP_084117156.1">
    <property type="nucleotide sequence ID" value="NZ_FQTU01000012.1"/>
</dbReference>
<proteinExistence type="predicted"/>
<accession>A0A1M4YAR8</accession>
<dbReference type="AlphaFoldDB" id="A0A1M4YAR8"/>
<protein>
    <submittedName>
        <fullName evidence="3">Isopropylmalate/homocitrate/citramalate synthases</fullName>
    </submittedName>
</protein>
<feature type="domain" description="Pyruvate carboxyltransferase" evidence="2">
    <location>
        <begin position="47"/>
        <end position="316"/>
    </location>
</feature>
<dbReference type="CDD" id="cd07947">
    <property type="entry name" value="DRE_TIM_Re_CS"/>
    <property type="match status" value="1"/>
</dbReference>
<dbReference type="Proteomes" id="UP000184251">
    <property type="component" value="Unassembled WGS sequence"/>
</dbReference>
<evidence type="ECO:0000313" key="3">
    <source>
        <dbReference type="EMBL" id="SHF02891.1"/>
    </source>
</evidence>
<sequence>MIEKKIYEFNAVDVDEPNLYENYFPYTEIPKIKFNGKTIDMDIPEEIWITDTTFRDGQQSMSAFTVEQISRLFDYLHQIDNGTGLIRTSEFFLYSEKDRQAVYKCMEKGYDFPKITSWIRANANDFELVKSMGIKETGLLMSCSDYHIFKKLKLNRSSCMEKYLGIIKQALEQGILPRCHLEDITRADFYGFVLPLIKNIQELGKEAGVQIKIRLCDTLGLGVPYQGVDLPRSIPEMIQEIKNQGGVPSEALEWHGHNDYHNVVTNATTAWLYGAAAVNTTIFGIGERTGNCPLEGMLVEYCQLKDDKKINLTMINELRDFFENEFNYFIDVKRPFVGDDFNMTKAGVHADGIMKYEAIYNSFDTKKILNRPVVIKVNQASGLAGIAAWINNYCSFVEDDKVGKKDPLVLKIKTWVDEQYERGRTTSISDEELAAFLGRHK</sequence>
<dbReference type="EMBL" id="FQTU01000012">
    <property type="protein sequence ID" value="SHF02891.1"/>
    <property type="molecule type" value="Genomic_DNA"/>
</dbReference>
<dbReference type="InterPro" id="IPR000891">
    <property type="entry name" value="PYR_CT"/>
</dbReference>
<dbReference type="PANTHER" id="PTHR42880:SF1">
    <property type="entry name" value="ISOPROPYLMALATE_HOMOCITRATE_CITRAMALATE SYNTHASE FAMILY PROTEIN"/>
    <property type="match status" value="1"/>
</dbReference>
<dbReference type="SUPFAM" id="SSF51569">
    <property type="entry name" value="Aldolase"/>
    <property type="match status" value="1"/>
</dbReference>
<dbReference type="Pfam" id="PF00682">
    <property type="entry name" value="HMGL-like"/>
    <property type="match status" value="1"/>
</dbReference>
<evidence type="ECO:0000313" key="4">
    <source>
        <dbReference type="Proteomes" id="UP000184251"/>
    </source>
</evidence>
<dbReference type="Gene3D" id="3.20.20.70">
    <property type="entry name" value="Aldolase class I"/>
    <property type="match status" value="1"/>
</dbReference>
<keyword evidence="1" id="KW-0808">Transferase</keyword>
<evidence type="ECO:0000256" key="1">
    <source>
        <dbReference type="ARBA" id="ARBA00022679"/>
    </source>
</evidence>
<organism evidence="3 4">
    <name type="scientific">Alkalibacter saccharofermentans DSM 14828</name>
    <dbReference type="NCBI Taxonomy" id="1120975"/>
    <lineage>
        <taxon>Bacteria</taxon>
        <taxon>Bacillati</taxon>
        <taxon>Bacillota</taxon>
        <taxon>Clostridia</taxon>
        <taxon>Eubacteriales</taxon>
        <taxon>Eubacteriaceae</taxon>
        <taxon>Alkalibacter</taxon>
    </lineage>
</organism>
<gene>
    <name evidence="3" type="ORF">SAMN02746064_01722</name>
</gene>
<dbReference type="OrthoDB" id="9804858at2"/>
<evidence type="ECO:0000259" key="2">
    <source>
        <dbReference type="PROSITE" id="PS50991"/>
    </source>
</evidence>
<dbReference type="PANTHER" id="PTHR42880">
    <property type="entry name" value="HOMOCITRATE SYNTHASE"/>
    <property type="match status" value="1"/>
</dbReference>
<dbReference type="InterPro" id="IPR013785">
    <property type="entry name" value="Aldolase_TIM"/>
</dbReference>
<dbReference type="GO" id="GO:0016740">
    <property type="term" value="F:transferase activity"/>
    <property type="evidence" value="ECO:0007669"/>
    <property type="project" value="UniProtKB-KW"/>
</dbReference>
<reference evidence="3 4" key="1">
    <citation type="submission" date="2016-11" db="EMBL/GenBank/DDBJ databases">
        <authorList>
            <person name="Jaros S."/>
            <person name="Januszkiewicz K."/>
            <person name="Wedrychowicz H."/>
        </authorList>
    </citation>
    <scope>NUCLEOTIDE SEQUENCE [LARGE SCALE GENOMIC DNA]</scope>
    <source>
        <strain evidence="3 4">DSM 14828</strain>
    </source>
</reference>
<dbReference type="PROSITE" id="PS50991">
    <property type="entry name" value="PYR_CT"/>
    <property type="match status" value="1"/>
</dbReference>